<dbReference type="InterPro" id="IPR020846">
    <property type="entry name" value="MFS_dom"/>
</dbReference>
<keyword evidence="6" id="KW-0472">Membrane</keyword>
<keyword evidence="4" id="KW-0812">Transmembrane</keyword>
<evidence type="ECO:0000256" key="2">
    <source>
        <dbReference type="ARBA" id="ARBA00022448"/>
    </source>
</evidence>
<accession>A0A927HYK2</accession>
<evidence type="ECO:0000256" key="4">
    <source>
        <dbReference type="ARBA" id="ARBA00022692"/>
    </source>
</evidence>
<dbReference type="Pfam" id="PF07690">
    <property type="entry name" value="MFS_1"/>
    <property type="match status" value="1"/>
</dbReference>
<evidence type="ECO:0000256" key="5">
    <source>
        <dbReference type="ARBA" id="ARBA00022989"/>
    </source>
</evidence>
<dbReference type="InterPro" id="IPR036259">
    <property type="entry name" value="MFS_trans_sf"/>
</dbReference>
<dbReference type="PANTHER" id="PTHR43791">
    <property type="entry name" value="PERMEASE-RELATED"/>
    <property type="match status" value="1"/>
</dbReference>
<dbReference type="PANTHER" id="PTHR43791:SF36">
    <property type="entry name" value="TRANSPORTER, PUTATIVE (AFU_ORTHOLOGUE AFUA_6G08340)-RELATED"/>
    <property type="match status" value="1"/>
</dbReference>
<evidence type="ECO:0000259" key="7">
    <source>
        <dbReference type="PROSITE" id="PS50850"/>
    </source>
</evidence>
<dbReference type="SUPFAM" id="SSF103473">
    <property type="entry name" value="MFS general substrate transporter"/>
    <property type="match status" value="1"/>
</dbReference>
<dbReference type="PROSITE" id="PS50850">
    <property type="entry name" value="MFS"/>
    <property type="match status" value="1"/>
</dbReference>
<feature type="domain" description="Major facilitator superfamily (MFS) profile" evidence="7">
    <location>
        <begin position="24"/>
        <end position="182"/>
    </location>
</feature>
<comment type="subcellular location">
    <subcellularLocation>
        <location evidence="1">Membrane</location>
        <topology evidence="1">Multi-pass membrane protein</topology>
    </subcellularLocation>
</comment>
<dbReference type="Gene3D" id="1.20.1250.20">
    <property type="entry name" value="MFS general substrate transporter like domains"/>
    <property type="match status" value="1"/>
</dbReference>
<reference evidence="8" key="1">
    <citation type="submission" date="2020-07" db="EMBL/GenBank/DDBJ databases">
        <title>Clinical and genomic characterization of carbapenemase-producing Enterobacterales causing secondary infections during the COVID-19 crisis at a New York City hospital.</title>
        <authorList>
            <person name="Gomez-Simmonds A."/>
            <person name="Annavajhala M.K."/>
            <person name="Uhlemann A.-C."/>
        </authorList>
    </citation>
    <scope>NUCLEOTIDE SEQUENCE</scope>
    <source>
        <strain evidence="8">KP1828</strain>
    </source>
</reference>
<gene>
    <name evidence="8" type="ORF">IE980_12140</name>
</gene>
<proteinExistence type="predicted"/>
<sequence>MAIETLAARTGATPLRIRRVQKITLTLLFIAGIVNFLDRSSLSVAGEAIRADWALAPPSSGCCSPPFRSPTASRNCPPVFLLDRLGPRIVLGAGLIFWSAMQALTGMVNSFSHFILLRIGLGIGEAPFMPAGVKSINDWYAQRERGTAVGIFNSSTVLGRAIAPPAPGHHAVGSGVGERCLW</sequence>
<keyword evidence="3" id="KW-1003">Cell membrane</keyword>
<keyword evidence="5" id="KW-1133">Transmembrane helix</keyword>
<name>A0A927HYK2_KLEPN</name>
<keyword evidence="2" id="KW-0813">Transport</keyword>
<evidence type="ECO:0000256" key="6">
    <source>
        <dbReference type="ARBA" id="ARBA00023136"/>
    </source>
</evidence>
<organism evidence="8 9">
    <name type="scientific">Klebsiella pneumoniae</name>
    <dbReference type="NCBI Taxonomy" id="573"/>
    <lineage>
        <taxon>Bacteria</taxon>
        <taxon>Pseudomonadati</taxon>
        <taxon>Pseudomonadota</taxon>
        <taxon>Gammaproteobacteria</taxon>
        <taxon>Enterobacterales</taxon>
        <taxon>Enterobacteriaceae</taxon>
        <taxon>Klebsiella/Raoultella group</taxon>
        <taxon>Klebsiella</taxon>
        <taxon>Klebsiella pneumoniae complex</taxon>
    </lineage>
</organism>
<dbReference type="Proteomes" id="UP000623974">
    <property type="component" value="Unassembled WGS sequence"/>
</dbReference>
<evidence type="ECO:0000313" key="9">
    <source>
        <dbReference type="Proteomes" id="UP000623974"/>
    </source>
</evidence>
<dbReference type="GO" id="GO:0016020">
    <property type="term" value="C:membrane"/>
    <property type="evidence" value="ECO:0007669"/>
    <property type="project" value="UniProtKB-SubCell"/>
</dbReference>
<evidence type="ECO:0000256" key="3">
    <source>
        <dbReference type="ARBA" id="ARBA00022475"/>
    </source>
</evidence>
<protein>
    <submittedName>
        <fullName evidence="8">MFS transporter</fullName>
    </submittedName>
</protein>
<dbReference type="AlphaFoldDB" id="A0A927HYK2"/>
<evidence type="ECO:0000256" key="1">
    <source>
        <dbReference type="ARBA" id="ARBA00004141"/>
    </source>
</evidence>
<evidence type="ECO:0000313" key="8">
    <source>
        <dbReference type="EMBL" id="MBD3743857.1"/>
    </source>
</evidence>
<dbReference type="GO" id="GO:0022857">
    <property type="term" value="F:transmembrane transporter activity"/>
    <property type="evidence" value="ECO:0007669"/>
    <property type="project" value="InterPro"/>
</dbReference>
<dbReference type="InterPro" id="IPR011701">
    <property type="entry name" value="MFS"/>
</dbReference>
<comment type="caution">
    <text evidence="8">The sequence shown here is derived from an EMBL/GenBank/DDBJ whole genome shotgun (WGS) entry which is preliminary data.</text>
</comment>
<dbReference type="EMBL" id="JACXSX010000001">
    <property type="protein sequence ID" value="MBD3743857.1"/>
    <property type="molecule type" value="Genomic_DNA"/>
</dbReference>